<evidence type="ECO:0000313" key="5">
    <source>
        <dbReference type="EMBL" id="QHT34578.1"/>
    </source>
</evidence>
<dbReference type="PANTHER" id="PTHR11909">
    <property type="entry name" value="CASEIN KINASE-RELATED"/>
    <property type="match status" value="1"/>
</dbReference>
<dbReference type="PROSITE" id="PS00107">
    <property type="entry name" value="PROTEIN_KINASE_ATP"/>
    <property type="match status" value="1"/>
</dbReference>
<evidence type="ECO:0000256" key="3">
    <source>
        <dbReference type="ARBA" id="ARBA00022840"/>
    </source>
</evidence>
<keyword evidence="2" id="KW-0547">Nucleotide-binding</keyword>
<dbReference type="Pfam" id="PF00069">
    <property type="entry name" value="Pkinase"/>
    <property type="match status" value="1"/>
</dbReference>
<dbReference type="AlphaFoldDB" id="A0A6C0EZT1"/>
<name>A0A6C0EZT1_9ZZZZ</name>
<protein>
    <recommendedName>
        <fullName evidence="1">non-specific serine/threonine protein kinase</fullName>
        <ecNumber evidence="1">2.7.11.1</ecNumber>
    </recommendedName>
</protein>
<accession>A0A6C0EZT1</accession>
<dbReference type="EC" id="2.7.11.1" evidence="1"/>
<dbReference type="InterPro" id="IPR011009">
    <property type="entry name" value="Kinase-like_dom_sf"/>
</dbReference>
<dbReference type="EMBL" id="MN739002">
    <property type="protein sequence ID" value="QHT34578.1"/>
    <property type="molecule type" value="Genomic_DNA"/>
</dbReference>
<reference evidence="5" key="1">
    <citation type="journal article" date="2020" name="Nature">
        <title>Giant virus diversity and host interactions through global metagenomics.</title>
        <authorList>
            <person name="Schulz F."/>
            <person name="Roux S."/>
            <person name="Paez-Espino D."/>
            <person name="Jungbluth S."/>
            <person name="Walsh D.A."/>
            <person name="Denef V.J."/>
            <person name="McMahon K.D."/>
            <person name="Konstantinidis K.T."/>
            <person name="Eloe-Fadrosh E.A."/>
            <person name="Kyrpides N.C."/>
            <person name="Woyke T."/>
        </authorList>
    </citation>
    <scope>NUCLEOTIDE SEQUENCE</scope>
    <source>
        <strain evidence="5">GVMAG-M-3300009163-63</strain>
    </source>
</reference>
<evidence type="ECO:0000256" key="1">
    <source>
        <dbReference type="ARBA" id="ARBA00012513"/>
    </source>
</evidence>
<dbReference type="GO" id="GO:0004674">
    <property type="term" value="F:protein serine/threonine kinase activity"/>
    <property type="evidence" value="ECO:0007669"/>
    <property type="project" value="UniProtKB-EC"/>
</dbReference>
<keyword evidence="3" id="KW-0067">ATP-binding</keyword>
<dbReference type="SUPFAM" id="SSF56112">
    <property type="entry name" value="Protein kinase-like (PK-like)"/>
    <property type="match status" value="1"/>
</dbReference>
<dbReference type="PROSITE" id="PS50011">
    <property type="entry name" value="PROTEIN_KINASE_DOM"/>
    <property type="match status" value="1"/>
</dbReference>
<dbReference type="InterPro" id="IPR008271">
    <property type="entry name" value="Ser/Thr_kinase_AS"/>
</dbReference>
<sequence length="271" mass="30756">MLINDRYKLLKRIGSGAFGLIFSAKNVNTNEIVAIKLEPTAQVDTLTHEAAVLMKLSGIPGIPNLRYYGVPDHNRYMAIDLLGKSLQTVSSDHKKSVPIEIVRMYAKQMVEIIQAVHERGFIHRDIKPPNFMTGPNPSSNETENKTDKIFLIDFGMSRTYIDDKTNAHRCNKMRTGIIGTPRYVSINVHDGNEPSRRDDLISIMYVVIYLVKGRLPWKAAASPELVSQIKKTILPEELFLDMPPGYLDIFKYLCSMSYEEAPKYSHIIENL</sequence>
<dbReference type="SMART" id="SM00220">
    <property type="entry name" value="S_TKc"/>
    <property type="match status" value="1"/>
</dbReference>
<evidence type="ECO:0000259" key="4">
    <source>
        <dbReference type="PROSITE" id="PS50011"/>
    </source>
</evidence>
<evidence type="ECO:0000256" key="2">
    <source>
        <dbReference type="ARBA" id="ARBA00022741"/>
    </source>
</evidence>
<proteinExistence type="predicted"/>
<dbReference type="InterPro" id="IPR017441">
    <property type="entry name" value="Protein_kinase_ATP_BS"/>
</dbReference>
<dbReference type="InterPro" id="IPR000719">
    <property type="entry name" value="Prot_kinase_dom"/>
</dbReference>
<feature type="domain" description="Protein kinase" evidence="4">
    <location>
        <begin position="7"/>
        <end position="271"/>
    </location>
</feature>
<dbReference type="GO" id="GO:0005524">
    <property type="term" value="F:ATP binding"/>
    <property type="evidence" value="ECO:0007669"/>
    <property type="project" value="UniProtKB-KW"/>
</dbReference>
<organism evidence="5">
    <name type="scientific">viral metagenome</name>
    <dbReference type="NCBI Taxonomy" id="1070528"/>
    <lineage>
        <taxon>unclassified sequences</taxon>
        <taxon>metagenomes</taxon>
        <taxon>organismal metagenomes</taxon>
    </lineage>
</organism>
<dbReference type="Gene3D" id="1.10.510.10">
    <property type="entry name" value="Transferase(Phosphotransferase) domain 1"/>
    <property type="match status" value="1"/>
</dbReference>
<dbReference type="InterPro" id="IPR050235">
    <property type="entry name" value="CK1_Ser-Thr_kinase"/>
</dbReference>
<dbReference type="PROSITE" id="PS00108">
    <property type="entry name" value="PROTEIN_KINASE_ST"/>
    <property type="match status" value="1"/>
</dbReference>